<organism evidence="2 3">
    <name type="scientific">Nocardioides luteus</name>
    <dbReference type="NCBI Taxonomy" id="1844"/>
    <lineage>
        <taxon>Bacteria</taxon>
        <taxon>Bacillati</taxon>
        <taxon>Actinomycetota</taxon>
        <taxon>Actinomycetes</taxon>
        <taxon>Propionibacteriales</taxon>
        <taxon>Nocardioidaceae</taxon>
        <taxon>Nocardioides</taxon>
    </lineage>
</organism>
<keyword evidence="1" id="KW-0472">Membrane</keyword>
<comment type="caution">
    <text evidence="2">The sequence shown here is derived from an EMBL/GenBank/DDBJ whole genome shotgun (WGS) entry which is preliminary data.</text>
</comment>
<dbReference type="Proteomes" id="UP001142292">
    <property type="component" value="Unassembled WGS sequence"/>
</dbReference>
<reference evidence="2" key="2">
    <citation type="submission" date="2023-01" db="EMBL/GenBank/DDBJ databases">
        <authorList>
            <person name="Sun Q."/>
            <person name="Evtushenko L."/>
        </authorList>
    </citation>
    <scope>NUCLEOTIDE SEQUENCE</scope>
    <source>
        <strain evidence="2">VKM Ac-1246</strain>
    </source>
</reference>
<keyword evidence="3" id="KW-1185">Reference proteome</keyword>
<dbReference type="RefSeq" id="WP_189117134.1">
    <property type="nucleotide sequence ID" value="NZ_BMRK01000002.1"/>
</dbReference>
<keyword evidence="1" id="KW-1133">Transmembrane helix</keyword>
<keyword evidence="1" id="KW-0812">Transmembrane</keyword>
<dbReference type="EMBL" id="BSEL01000001">
    <property type="protein sequence ID" value="GLJ66082.1"/>
    <property type="molecule type" value="Genomic_DNA"/>
</dbReference>
<name>A0ABQ5SPK8_9ACTN</name>
<feature type="transmembrane region" description="Helical" evidence="1">
    <location>
        <begin position="12"/>
        <end position="32"/>
    </location>
</feature>
<protein>
    <submittedName>
        <fullName evidence="2">Uncharacterized protein</fullName>
    </submittedName>
</protein>
<evidence type="ECO:0000313" key="2">
    <source>
        <dbReference type="EMBL" id="GLJ66082.1"/>
    </source>
</evidence>
<evidence type="ECO:0000313" key="3">
    <source>
        <dbReference type="Proteomes" id="UP001142292"/>
    </source>
</evidence>
<reference evidence="2" key="1">
    <citation type="journal article" date="2014" name="Int. J. Syst. Evol. Microbiol.">
        <title>Complete genome of a new Firmicutes species belonging to the dominant human colonic microbiota ('Ruminococcus bicirculans') reveals two chromosomes and a selective capacity to utilize plant glucans.</title>
        <authorList>
            <consortium name="NISC Comparative Sequencing Program"/>
            <person name="Wegmann U."/>
            <person name="Louis P."/>
            <person name="Goesmann A."/>
            <person name="Henrissat B."/>
            <person name="Duncan S.H."/>
            <person name="Flint H.J."/>
        </authorList>
    </citation>
    <scope>NUCLEOTIDE SEQUENCE</scope>
    <source>
        <strain evidence="2">VKM Ac-1246</strain>
    </source>
</reference>
<evidence type="ECO:0000256" key="1">
    <source>
        <dbReference type="SAM" id="Phobius"/>
    </source>
</evidence>
<gene>
    <name evidence="2" type="ORF">GCM10017579_01180</name>
</gene>
<accession>A0ABQ5SPK8</accession>
<proteinExistence type="predicted"/>
<sequence length="51" mass="5578">MYNPIADALHDHLGLAGMLAVGIVITSIGVHYEAVIGKVQTVVKWFTRRQS</sequence>